<dbReference type="Gene3D" id="2.100.10.20">
    <property type="entry name" value="Vitelline membrane outer layer protein I (VOMI)"/>
    <property type="match status" value="1"/>
</dbReference>
<dbReference type="PANTHER" id="PTHR18841">
    <property type="entry name" value="VITELLINE MEMBRANE OUTER LAYER PROTEIN I-RELATED"/>
    <property type="match status" value="1"/>
</dbReference>
<organism evidence="2 3">
    <name type="scientific">Sinanodonta woodiana</name>
    <name type="common">Chinese pond mussel</name>
    <name type="synonym">Anodonta woodiana</name>
    <dbReference type="NCBI Taxonomy" id="1069815"/>
    <lineage>
        <taxon>Eukaryota</taxon>
        <taxon>Metazoa</taxon>
        <taxon>Spiralia</taxon>
        <taxon>Lophotrochozoa</taxon>
        <taxon>Mollusca</taxon>
        <taxon>Bivalvia</taxon>
        <taxon>Autobranchia</taxon>
        <taxon>Heteroconchia</taxon>
        <taxon>Palaeoheterodonta</taxon>
        <taxon>Unionida</taxon>
        <taxon>Unionoidea</taxon>
        <taxon>Unionidae</taxon>
        <taxon>Unioninae</taxon>
        <taxon>Sinanodonta</taxon>
    </lineage>
</organism>
<evidence type="ECO:0000256" key="1">
    <source>
        <dbReference type="SAM" id="SignalP"/>
    </source>
</evidence>
<dbReference type="Proteomes" id="UP001634394">
    <property type="component" value="Unassembled WGS sequence"/>
</dbReference>
<sequence length="206" mass="23017">MLYTLIYILNLTITIESLTLRPIHPRNVVRNLTVDNGAKWGHWNEPDFCAEGSFAVSYNMKIEPRRYRGDETGLNAILLRCEYVNGSLFGGHAGSGEGSWGDWTGWSGCNNQAGTHDFLTSFSLQGSSQDDTAANYVKFMCRDFTSDRHQYELVRPPGQGNWGDYRGWSKSCPVNSAICGIQTLVEEPQCDGDDTGLNDVMFFCCE</sequence>
<dbReference type="PANTHER" id="PTHR18841:SF2">
    <property type="entry name" value="VITELLINE MEMBRANE OUTER LAYER PROTEIN 1 HOMOLOG"/>
    <property type="match status" value="1"/>
</dbReference>
<dbReference type="AlphaFoldDB" id="A0ABD3TK59"/>
<proteinExistence type="predicted"/>
<dbReference type="Pfam" id="PF03762">
    <property type="entry name" value="VOMI"/>
    <property type="match status" value="1"/>
</dbReference>
<evidence type="ECO:0000313" key="3">
    <source>
        <dbReference type="Proteomes" id="UP001634394"/>
    </source>
</evidence>
<reference evidence="2 3" key="1">
    <citation type="submission" date="2024-11" db="EMBL/GenBank/DDBJ databases">
        <title>Chromosome-level genome assembly of the freshwater bivalve Anodonta woodiana.</title>
        <authorList>
            <person name="Chen X."/>
        </authorList>
    </citation>
    <scope>NUCLEOTIDE SEQUENCE [LARGE SCALE GENOMIC DNA]</scope>
    <source>
        <strain evidence="2">MN2024</strain>
        <tissue evidence="2">Gills</tissue>
    </source>
</reference>
<dbReference type="InterPro" id="IPR005515">
    <property type="entry name" value="VOMI"/>
</dbReference>
<feature type="signal peptide" evidence="1">
    <location>
        <begin position="1"/>
        <end position="17"/>
    </location>
</feature>
<evidence type="ECO:0000313" key="2">
    <source>
        <dbReference type="EMBL" id="KAL3837162.1"/>
    </source>
</evidence>
<dbReference type="SUPFAM" id="SSF51092">
    <property type="entry name" value="Vitelline membrane outer protein-I (VMO-I)"/>
    <property type="match status" value="1"/>
</dbReference>
<accession>A0ABD3TK59</accession>
<keyword evidence="1" id="KW-0732">Signal</keyword>
<comment type="caution">
    <text evidence="2">The sequence shown here is derived from an EMBL/GenBank/DDBJ whole genome shotgun (WGS) entry which is preliminary data.</text>
</comment>
<dbReference type="InterPro" id="IPR036706">
    <property type="entry name" value="VOMI_sf"/>
</dbReference>
<gene>
    <name evidence="2" type="ORF">ACJMK2_022540</name>
</gene>
<feature type="chain" id="PRO_5044815002" description="Vitelline membrane outer layer protein 1 homolog" evidence="1">
    <location>
        <begin position="18"/>
        <end position="206"/>
    </location>
</feature>
<protein>
    <recommendedName>
        <fullName evidence="4">Vitelline membrane outer layer protein 1 homolog</fullName>
    </recommendedName>
</protein>
<name>A0ABD3TK59_SINWO</name>
<dbReference type="EMBL" id="JBJQND010000018">
    <property type="protein sequence ID" value="KAL3837162.1"/>
    <property type="molecule type" value="Genomic_DNA"/>
</dbReference>
<keyword evidence="3" id="KW-1185">Reference proteome</keyword>
<evidence type="ECO:0008006" key="4">
    <source>
        <dbReference type="Google" id="ProtNLM"/>
    </source>
</evidence>